<keyword evidence="2" id="KW-0808">Transferase</keyword>
<dbReference type="AlphaFoldDB" id="A0A4D7ALA2"/>
<name>A0A4D7ALA2_9FIRM</name>
<dbReference type="Proteomes" id="UP000298642">
    <property type="component" value="Chromosome"/>
</dbReference>
<reference evidence="3" key="1">
    <citation type="submission" date="2018-12" db="EMBL/GenBank/DDBJ databases">
        <title>Dusodibacter welbiota gen. nov., sp. nov., isolated from human faeces and emended description of the Oscillibacter genus.</title>
        <authorList>
            <person name="Le Roy T."/>
            <person name="Van der Smissen P."/>
            <person name="Delzenne N."/>
            <person name="Muccioli G."/>
            <person name="Collet J.F."/>
            <person name="Cani P.D."/>
        </authorList>
    </citation>
    <scope>NUCLEOTIDE SEQUENCE [LARGE SCALE GENOMIC DNA]</scope>
    <source>
        <strain evidence="3">J115</strain>
    </source>
</reference>
<dbReference type="InterPro" id="IPR017932">
    <property type="entry name" value="GATase_2_dom"/>
</dbReference>
<dbReference type="RefSeq" id="WP_136890789.1">
    <property type="nucleotide sequence ID" value="NZ_CP034413.3"/>
</dbReference>
<dbReference type="InterPro" id="IPR029055">
    <property type="entry name" value="Ntn_hydrolases_N"/>
</dbReference>
<dbReference type="PROSITE" id="PS51278">
    <property type="entry name" value="GATASE_TYPE_2"/>
    <property type="match status" value="1"/>
</dbReference>
<gene>
    <name evidence="2" type="ORF">EIO64_03640</name>
</gene>
<keyword evidence="2" id="KW-0315">Glutamine amidotransferase</keyword>
<accession>A0A4D7ALA2</accession>
<sequence>MCCLFGLIDTELRFTGKEKSKMLHALASASEARGTDATGVAYDSGRNLHIYKKPIPGHKLNFYVRDNSRFAMGHTRMMTQGSARKNYNNHPFRGIMQTGTFALAHNGVLDNDISLRKSLHLSRTRIETDSYIAVQLIVQKGILNFDSLRYMAELLEGSFTITVLGDDGSFYIVKGDNPFCLYFFPDCGLYLYASTEEILRQALRKLQVPLGKSRKVPVQCGEILRINQTGRLDRETFDDSKLFRFRYPRFLMNDPYCRSFPHAEKDTTHLDELKTVALAFGYSPEDIDLLAAQGFTAEELEDLFYSGEI</sequence>
<dbReference type="SUPFAM" id="SSF56235">
    <property type="entry name" value="N-terminal nucleophile aminohydrolases (Ntn hydrolases)"/>
    <property type="match status" value="1"/>
</dbReference>
<feature type="domain" description="Glutamine amidotransferase type-2" evidence="1">
    <location>
        <begin position="2"/>
        <end position="229"/>
    </location>
</feature>
<evidence type="ECO:0000259" key="1">
    <source>
        <dbReference type="PROSITE" id="PS51278"/>
    </source>
</evidence>
<organism evidence="2 3">
    <name type="scientific">Dysosmobacter welbionis</name>
    <dbReference type="NCBI Taxonomy" id="2093857"/>
    <lineage>
        <taxon>Bacteria</taxon>
        <taxon>Bacillati</taxon>
        <taxon>Bacillota</taxon>
        <taxon>Clostridia</taxon>
        <taxon>Eubacteriales</taxon>
        <taxon>Oscillospiraceae</taxon>
        <taxon>Dysosmobacter</taxon>
    </lineage>
</organism>
<dbReference type="PANTHER" id="PTHR42824:SF1">
    <property type="entry name" value="GLUTAMINE AMIDOTRANSFERASE YAFJ-RELATED"/>
    <property type="match status" value="1"/>
</dbReference>
<dbReference type="GO" id="GO:0016740">
    <property type="term" value="F:transferase activity"/>
    <property type="evidence" value="ECO:0007669"/>
    <property type="project" value="UniProtKB-KW"/>
</dbReference>
<evidence type="ECO:0000313" key="3">
    <source>
        <dbReference type="Proteomes" id="UP000298642"/>
    </source>
</evidence>
<dbReference type="CDD" id="cd00352">
    <property type="entry name" value="Gn_AT_II"/>
    <property type="match status" value="1"/>
</dbReference>
<protein>
    <submittedName>
        <fullName evidence="2">Class II glutamine amidotransferase</fullName>
    </submittedName>
</protein>
<dbReference type="PANTHER" id="PTHR42824">
    <property type="entry name" value="GLUTAMINE AMIDOTRANSFERASE"/>
    <property type="match status" value="1"/>
</dbReference>
<proteinExistence type="predicted"/>
<dbReference type="Gene3D" id="3.60.20.10">
    <property type="entry name" value="Glutamine Phosphoribosylpyrophosphate, subunit 1, domain 1"/>
    <property type="match status" value="1"/>
</dbReference>
<keyword evidence="3" id="KW-1185">Reference proteome</keyword>
<dbReference type="Pfam" id="PF13522">
    <property type="entry name" value="GATase_6"/>
    <property type="match status" value="1"/>
</dbReference>
<dbReference type="KEGG" id="obj:EIO64_03640"/>
<dbReference type="EMBL" id="CP034413">
    <property type="protein sequence ID" value="QCI58433.1"/>
    <property type="molecule type" value="Genomic_DNA"/>
</dbReference>
<evidence type="ECO:0000313" key="2">
    <source>
        <dbReference type="EMBL" id="QCI58433.1"/>
    </source>
</evidence>